<evidence type="ECO:0000256" key="5">
    <source>
        <dbReference type="SAM" id="Phobius"/>
    </source>
</evidence>
<keyword evidence="4 5" id="KW-0472">Membrane</keyword>
<dbReference type="Gene3D" id="1.20.1250.20">
    <property type="entry name" value="MFS general substrate transporter like domains"/>
    <property type="match status" value="3"/>
</dbReference>
<feature type="transmembrane region" description="Helical" evidence="5">
    <location>
        <begin position="210"/>
        <end position="232"/>
    </location>
</feature>
<feature type="transmembrane region" description="Helical" evidence="5">
    <location>
        <begin position="46"/>
        <end position="66"/>
    </location>
</feature>
<evidence type="ECO:0000313" key="7">
    <source>
        <dbReference type="EMBL" id="KOB75973.1"/>
    </source>
</evidence>
<organism evidence="7 8">
    <name type="scientific">Operophtera brumata</name>
    <name type="common">Winter moth</name>
    <name type="synonym">Phalaena brumata</name>
    <dbReference type="NCBI Taxonomy" id="104452"/>
    <lineage>
        <taxon>Eukaryota</taxon>
        <taxon>Metazoa</taxon>
        <taxon>Ecdysozoa</taxon>
        <taxon>Arthropoda</taxon>
        <taxon>Hexapoda</taxon>
        <taxon>Insecta</taxon>
        <taxon>Pterygota</taxon>
        <taxon>Neoptera</taxon>
        <taxon>Endopterygota</taxon>
        <taxon>Lepidoptera</taxon>
        <taxon>Glossata</taxon>
        <taxon>Ditrysia</taxon>
        <taxon>Geometroidea</taxon>
        <taxon>Geometridae</taxon>
        <taxon>Larentiinae</taxon>
        <taxon>Operophtera</taxon>
    </lineage>
</organism>
<gene>
    <name evidence="7" type="ORF">OBRU01_06573</name>
</gene>
<dbReference type="SUPFAM" id="SSF103473">
    <property type="entry name" value="MFS general substrate transporter"/>
    <property type="match status" value="1"/>
</dbReference>
<feature type="transmembrane region" description="Helical" evidence="5">
    <location>
        <begin position="313"/>
        <end position="333"/>
    </location>
</feature>
<evidence type="ECO:0000256" key="4">
    <source>
        <dbReference type="ARBA" id="ARBA00023136"/>
    </source>
</evidence>
<dbReference type="Proteomes" id="UP000037510">
    <property type="component" value="Unassembled WGS sequence"/>
</dbReference>
<proteinExistence type="predicted"/>
<dbReference type="GO" id="GO:0016020">
    <property type="term" value="C:membrane"/>
    <property type="evidence" value="ECO:0007669"/>
    <property type="project" value="UniProtKB-SubCell"/>
</dbReference>
<feature type="transmembrane region" description="Helical" evidence="5">
    <location>
        <begin position="103"/>
        <end position="121"/>
    </location>
</feature>
<evidence type="ECO:0000313" key="8">
    <source>
        <dbReference type="Proteomes" id="UP000037510"/>
    </source>
</evidence>
<name>A0A0L7LK83_OPEBR</name>
<feature type="non-terminal residue" evidence="7">
    <location>
        <position position="401"/>
    </location>
</feature>
<evidence type="ECO:0000256" key="3">
    <source>
        <dbReference type="ARBA" id="ARBA00022989"/>
    </source>
</evidence>
<evidence type="ECO:0000256" key="2">
    <source>
        <dbReference type="ARBA" id="ARBA00022692"/>
    </source>
</evidence>
<feature type="transmembrane region" description="Helical" evidence="5">
    <location>
        <begin position="239"/>
        <end position="261"/>
    </location>
</feature>
<dbReference type="GO" id="GO:0022857">
    <property type="term" value="F:transmembrane transporter activity"/>
    <property type="evidence" value="ECO:0007669"/>
    <property type="project" value="InterPro"/>
</dbReference>
<feature type="transmembrane region" description="Helical" evidence="5">
    <location>
        <begin position="174"/>
        <end position="198"/>
    </location>
</feature>
<protein>
    <recommendedName>
        <fullName evidence="6">Major facilitator superfamily (MFS) profile domain-containing protein</fullName>
    </recommendedName>
</protein>
<comment type="subcellular location">
    <subcellularLocation>
        <location evidence="1">Membrane</location>
        <topology evidence="1">Multi-pass membrane protein</topology>
    </subcellularLocation>
</comment>
<keyword evidence="2 5" id="KW-0812">Transmembrane</keyword>
<dbReference type="PROSITE" id="PS00216">
    <property type="entry name" value="SUGAR_TRANSPORT_1"/>
    <property type="match status" value="2"/>
</dbReference>
<feature type="transmembrane region" description="Helical" evidence="5">
    <location>
        <begin position="345"/>
        <end position="364"/>
    </location>
</feature>
<dbReference type="InterPro" id="IPR005828">
    <property type="entry name" value="MFS_sugar_transport-like"/>
</dbReference>
<dbReference type="PANTHER" id="PTHR48021">
    <property type="match status" value="1"/>
</dbReference>
<comment type="caution">
    <text evidence="7">The sequence shown here is derived from an EMBL/GenBank/DDBJ whole genome shotgun (WGS) entry which is preliminary data.</text>
</comment>
<dbReference type="AlphaFoldDB" id="A0A0L7LK83"/>
<keyword evidence="8" id="KW-1185">Reference proteome</keyword>
<reference evidence="7 8" key="1">
    <citation type="journal article" date="2015" name="Genome Biol. Evol.">
        <title>The genome of winter moth (Operophtera brumata) provides a genomic perspective on sexual dimorphism and phenology.</title>
        <authorList>
            <person name="Derks M.F."/>
            <person name="Smit S."/>
            <person name="Salis L."/>
            <person name="Schijlen E."/>
            <person name="Bossers A."/>
            <person name="Mateman C."/>
            <person name="Pijl A.S."/>
            <person name="de Ridder D."/>
            <person name="Groenen M.A."/>
            <person name="Visser M.E."/>
            <person name="Megens H.J."/>
        </authorList>
    </citation>
    <scope>NUCLEOTIDE SEQUENCE [LARGE SCALE GENOMIC DNA]</scope>
    <source>
        <strain evidence="7">WM2013NL</strain>
        <tissue evidence="7">Head and thorax</tissue>
    </source>
</reference>
<feature type="transmembrane region" description="Helical" evidence="5">
    <location>
        <begin position="78"/>
        <end position="97"/>
    </location>
</feature>
<dbReference type="InterPro" id="IPR036259">
    <property type="entry name" value="MFS_trans_sf"/>
</dbReference>
<evidence type="ECO:0000256" key="1">
    <source>
        <dbReference type="ARBA" id="ARBA00004141"/>
    </source>
</evidence>
<evidence type="ECO:0000259" key="6">
    <source>
        <dbReference type="PROSITE" id="PS50850"/>
    </source>
</evidence>
<dbReference type="STRING" id="104452.A0A0L7LK83"/>
<dbReference type="InterPro" id="IPR050549">
    <property type="entry name" value="MFS_Trehalose_Transporter"/>
</dbReference>
<dbReference type="InterPro" id="IPR020846">
    <property type="entry name" value="MFS_dom"/>
</dbReference>
<feature type="domain" description="Major facilitator superfamily (MFS) profile" evidence="6">
    <location>
        <begin position="1"/>
        <end position="368"/>
    </location>
</feature>
<accession>A0A0L7LK83</accession>
<sequence>MEEASNSRKVQLLKEISWMTAMSSPGIMTGSLATSFVADRFGRRPAVLASALPITIGTASAIYLVEIADKDIRGSLSVGNRFMFNFGSFAVMAVGPFVTYQTLNYMLLLLPVGYFAACWWIPETPYFLLKEGRVDAARNVLEEQLSLMQSDVHKEMRRSGTARELFTGRQYRKAIIISVGLKLTQIMAGSIPILQYLGRIMQESETHIEVSTALILFGAVRFIVGIISSLLVDKIGRRPLLVASYVGASLFLTIVGAYFYYQEVIGIEQGSTSPLRYITLVGIICANVISTMGFDSLVFVIPAEIFPINVKSIAMTALNIFGGCVTFVMVKGYQEVKDVSGLYGVFWFFAASACAGGLFSYLVVPETKGKSLRQIQMELQGESYDDACVSLNKVVSHEKGS</sequence>
<dbReference type="EMBL" id="JTDY01000761">
    <property type="protein sequence ID" value="KOB75973.1"/>
    <property type="molecule type" value="Genomic_DNA"/>
</dbReference>
<dbReference type="PROSITE" id="PS50850">
    <property type="entry name" value="MFS"/>
    <property type="match status" value="1"/>
</dbReference>
<dbReference type="PANTHER" id="PTHR48021:SF46">
    <property type="entry name" value="MAJOR FACILITATOR SUPERFAMILY (MFS) PROFILE DOMAIN-CONTAINING PROTEIN"/>
    <property type="match status" value="1"/>
</dbReference>
<keyword evidence="3 5" id="KW-1133">Transmembrane helix</keyword>
<dbReference type="Pfam" id="PF00083">
    <property type="entry name" value="Sugar_tr"/>
    <property type="match status" value="1"/>
</dbReference>
<feature type="transmembrane region" description="Helical" evidence="5">
    <location>
        <begin position="277"/>
        <end position="301"/>
    </location>
</feature>
<dbReference type="InterPro" id="IPR005829">
    <property type="entry name" value="Sugar_transporter_CS"/>
</dbReference>